<organism evidence="3 4">
    <name type="scientific">Podospora australis</name>
    <dbReference type="NCBI Taxonomy" id="1536484"/>
    <lineage>
        <taxon>Eukaryota</taxon>
        <taxon>Fungi</taxon>
        <taxon>Dikarya</taxon>
        <taxon>Ascomycota</taxon>
        <taxon>Pezizomycotina</taxon>
        <taxon>Sordariomycetes</taxon>
        <taxon>Sordariomycetidae</taxon>
        <taxon>Sordariales</taxon>
        <taxon>Podosporaceae</taxon>
        <taxon>Podospora</taxon>
    </lineage>
</organism>
<keyword evidence="2" id="KW-0472">Membrane</keyword>
<dbReference type="PANTHER" id="PTHR39470:SF1">
    <property type="entry name" value="CHORISMATE SYNTHASE PROTEIN"/>
    <property type="match status" value="1"/>
</dbReference>
<feature type="transmembrane region" description="Helical" evidence="2">
    <location>
        <begin position="223"/>
        <end position="242"/>
    </location>
</feature>
<evidence type="ECO:0000256" key="1">
    <source>
        <dbReference type="SAM" id="MobiDB-lite"/>
    </source>
</evidence>
<dbReference type="PANTHER" id="PTHR39470">
    <property type="entry name" value="CHROMOSOME 10, WHOLE GENOME SHOTGUN SEQUENCE"/>
    <property type="match status" value="1"/>
</dbReference>
<accession>A0AAN7AKC7</accession>
<comment type="caution">
    <text evidence="3">The sequence shown here is derived from an EMBL/GenBank/DDBJ whole genome shotgun (WGS) entry which is preliminary data.</text>
</comment>
<keyword evidence="4" id="KW-1185">Reference proteome</keyword>
<keyword evidence="2" id="KW-0812">Transmembrane</keyword>
<feature type="region of interest" description="Disordered" evidence="1">
    <location>
        <begin position="357"/>
        <end position="379"/>
    </location>
</feature>
<dbReference type="AlphaFoldDB" id="A0AAN7AKC7"/>
<gene>
    <name evidence="3" type="ORF">QBC35DRAFT_461670</name>
</gene>
<dbReference type="EMBL" id="MU864371">
    <property type="protein sequence ID" value="KAK4189894.1"/>
    <property type="molecule type" value="Genomic_DNA"/>
</dbReference>
<evidence type="ECO:0008006" key="5">
    <source>
        <dbReference type="Google" id="ProtNLM"/>
    </source>
</evidence>
<evidence type="ECO:0000256" key="2">
    <source>
        <dbReference type="SAM" id="Phobius"/>
    </source>
</evidence>
<feature type="transmembrane region" description="Helical" evidence="2">
    <location>
        <begin position="182"/>
        <end position="203"/>
    </location>
</feature>
<feature type="compositionally biased region" description="Basic and acidic residues" evidence="1">
    <location>
        <begin position="367"/>
        <end position="379"/>
    </location>
</feature>
<reference evidence="3" key="1">
    <citation type="journal article" date="2023" name="Mol. Phylogenet. Evol.">
        <title>Genome-scale phylogeny and comparative genomics of the fungal order Sordariales.</title>
        <authorList>
            <person name="Hensen N."/>
            <person name="Bonometti L."/>
            <person name="Westerberg I."/>
            <person name="Brannstrom I.O."/>
            <person name="Guillou S."/>
            <person name="Cros-Aarteil S."/>
            <person name="Calhoun S."/>
            <person name="Haridas S."/>
            <person name="Kuo A."/>
            <person name="Mondo S."/>
            <person name="Pangilinan J."/>
            <person name="Riley R."/>
            <person name="LaButti K."/>
            <person name="Andreopoulos B."/>
            <person name="Lipzen A."/>
            <person name="Chen C."/>
            <person name="Yan M."/>
            <person name="Daum C."/>
            <person name="Ng V."/>
            <person name="Clum A."/>
            <person name="Steindorff A."/>
            <person name="Ohm R.A."/>
            <person name="Martin F."/>
            <person name="Silar P."/>
            <person name="Natvig D.O."/>
            <person name="Lalanne C."/>
            <person name="Gautier V."/>
            <person name="Ament-Velasquez S.L."/>
            <person name="Kruys A."/>
            <person name="Hutchinson M.I."/>
            <person name="Powell A.J."/>
            <person name="Barry K."/>
            <person name="Miller A.N."/>
            <person name="Grigoriev I.V."/>
            <person name="Debuchy R."/>
            <person name="Gladieux P."/>
            <person name="Hiltunen Thoren M."/>
            <person name="Johannesson H."/>
        </authorList>
    </citation>
    <scope>NUCLEOTIDE SEQUENCE</scope>
    <source>
        <strain evidence="3">PSN309</strain>
    </source>
</reference>
<sequence length="379" mass="41690">MAIPWGTIKSLLIFFGPVLLPKAISYYRSATSTPSALQGVKIQPLPAPIYRSVLLLLSVATVLVIRTLPNFSPENIFSATQSRLQIPQEVLFTRLATLRPLTPADHDLKARFVNLESRLLYLQFGPDPLSHCPFCTSDDPTSYLYYALPSLLAPHVFNLVVITLATSSTLSSRAAATWRTKATIAAVVFAAFDLYNTATYNYQSNASALRLPEINFFYWNARIWRFLSLAFLNGALALVLYLTGTNRAFLTPPAASERVETIIKALSGTKGKINAVGVVKNTVLRDEELRGRSNAYWSHEVRLTREIMEEAEVVDGMRDALENRLNIKALERDAEEYTNAMLGGIMSSSSAFGGAATAYSAQTAGGARRESGDGHQKEE</sequence>
<feature type="transmembrane region" description="Helical" evidence="2">
    <location>
        <begin position="49"/>
        <end position="68"/>
    </location>
</feature>
<protein>
    <recommendedName>
        <fullName evidence="5">Chorismate synthase protein</fullName>
    </recommendedName>
</protein>
<name>A0AAN7AKC7_9PEZI</name>
<evidence type="ECO:0000313" key="4">
    <source>
        <dbReference type="Proteomes" id="UP001302126"/>
    </source>
</evidence>
<proteinExistence type="predicted"/>
<keyword evidence="2" id="KW-1133">Transmembrane helix</keyword>
<dbReference type="Proteomes" id="UP001302126">
    <property type="component" value="Unassembled WGS sequence"/>
</dbReference>
<reference evidence="3" key="2">
    <citation type="submission" date="2023-05" db="EMBL/GenBank/DDBJ databases">
        <authorList>
            <consortium name="Lawrence Berkeley National Laboratory"/>
            <person name="Steindorff A."/>
            <person name="Hensen N."/>
            <person name="Bonometti L."/>
            <person name="Westerberg I."/>
            <person name="Brannstrom I.O."/>
            <person name="Guillou S."/>
            <person name="Cros-Aarteil S."/>
            <person name="Calhoun S."/>
            <person name="Haridas S."/>
            <person name="Kuo A."/>
            <person name="Mondo S."/>
            <person name="Pangilinan J."/>
            <person name="Riley R."/>
            <person name="Labutti K."/>
            <person name="Andreopoulos B."/>
            <person name="Lipzen A."/>
            <person name="Chen C."/>
            <person name="Yanf M."/>
            <person name="Daum C."/>
            <person name="Ng V."/>
            <person name="Clum A."/>
            <person name="Ohm R."/>
            <person name="Martin F."/>
            <person name="Silar P."/>
            <person name="Natvig D."/>
            <person name="Lalanne C."/>
            <person name="Gautier V."/>
            <person name="Ament-Velasquez S.L."/>
            <person name="Kruys A."/>
            <person name="Hutchinson M.I."/>
            <person name="Powell A.J."/>
            <person name="Barry K."/>
            <person name="Miller A.N."/>
            <person name="Grigoriev I.V."/>
            <person name="Debuchy R."/>
            <person name="Gladieux P."/>
            <person name="Thoren M.H."/>
            <person name="Johannesson H."/>
        </authorList>
    </citation>
    <scope>NUCLEOTIDE SEQUENCE</scope>
    <source>
        <strain evidence="3">PSN309</strain>
    </source>
</reference>
<evidence type="ECO:0000313" key="3">
    <source>
        <dbReference type="EMBL" id="KAK4189894.1"/>
    </source>
</evidence>